<organism evidence="2 3">
    <name type="scientific">Emiliania huxleyi (strain CCMP1516)</name>
    <dbReference type="NCBI Taxonomy" id="280463"/>
    <lineage>
        <taxon>Eukaryota</taxon>
        <taxon>Haptista</taxon>
        <taxon>Haptophyta</taxon>
        <taxon>Prymnesiophyceae</taxon>
        <taxon>Isochrysidales</taxon>
        <taxon>Noelaerhabdaceae</taxon>
        <taxon>Emiliania</taxon>
    </lineage>
</organism>
<dbReference type="GeneID" id="17251515"/>
<feature type="region of interest" description="Disordered" evidence="1">
    <location>
        <begin position="40"/>
        <end position="61"/>
    </location>
</feature>
<accession>A0A0D3I2D9</accession>
<dbReference type="PaxDb" id="2903-EOD05424"/>
<feature type="region of interest" description="Disordered" evidence="1">
    <location>
        <begin position="1"/>
        <end position="28"/>
    </location>
</feature>
<reference evidence="2" key="2">
    <citation type="submission" date="2024-10" db="UniProtKB">
        <authorList>
            <consortium name="EnsemblProtists"/>
        </authorList>
    </citation>
    <scope>IDENTIFICATION</scope>
</reference>
<evidence type="ECO:0000313" key="3">
    <source>
        <dbReference type="Proteomes" id="UP000013827"/>
    </source>
</evidence>
<dbReference type="EnsemblProtists" id="EOD05424">
    <property type="protein sequence ID" value="EOD05424"/>
    <property type="gene ID" value="EMIHUDRAFT_351105"/>
</dbReference>
<dbReference type="RefSeq" id="XP_005757853.1">
    <property type="nucleotide sequence ID" value="XM_005757796.1"/>
</dbReference>
<keyword evidence="3" id="KW-1185">Reference proteome</keyword>
<proteinExistence type="predicted"/>
<dbReference type="AlphaFoldDB" id="A0A0D3I2D9"/>
<feature type="compositionally biased region" description="Low complexity" evidence="1">
    <location>
        <begin position="12"/>
        <end position="22"/>
    </location>
</feature>
<evidence type="ECO:0000313" key="2">
    <source>
        <dbReference type="EnsemblProtists" id="EOD05424"/>
    </source>
</evidence>
<sequence length="61" mass="6846">MGSAEPRRRSLRSSALSRTSAPTRREVPVVGHRALRLQRAGGWRGEGGQRRGWRHRLEVGS</sequence>
<protein>
    <submittedName>
        <fullName evidence="2">Uncharacterized protein</fullName>
    </submittedName>
</protein>
<reference evidence="3" key="1">
    <citation type="journal article" date="2013" name="Nature">
        <title>Pan genome of the phytoplankton Emiliania underpins its global distribution.</title>
        <authorList>
            <person name="Read B.A."/>
            <person name="Kegel J."/>
            <person name="Klute M.J."/>
            <person name="Kuo A."/>
            <person name="Lefebvre S.C."/>
            <person name="Maumus F."/>
            <person name="Mayer C."/>
            <person name="Miller J."/>
            <person name="Monier A."/>
            <person name="Salamov A."/>
            <person name="Young J."/>
            <person name="Aguilar M."/>
            <person name="Claverie J.M."/>
            <person name="Frickenhaus S."/>
            <person name="Gonzalez K."/>
            <person name="Herman E.K."/>
            <person name="Lin Y.C."/>
            <person name="Napier J."/>
            <person name="Ogata H."/>
            <person name="Sarno A.F."/>
            <person name="Shmutz J."/>
            <person name="Schroeder D."/>
            <person name="de Vargas C."/>
            <person name="Verret F."/>
            <person name="von Dassow P."/>
            <person name="Valentin K."/>
            <person name="Van de Peer Y."/>
            <person name="Wheeler G."/>
            <person name="Dacks J.B."/>
            <person name="Delwiche C.F."/>
            <person name="Dyhrman S.T."/>
            <person name="Glockner G."/>
            <person name="John U."/>
            <person name="Richards T."/>
            <person name="Worden A.Z."/>
            <person name="Zhang X."/>
            <person name="Grigoriev I.V."/>
            <person name="Allen A.E."/>
            <person name="Bidle K."/>
            <person name="Borodovsky M."/>
            <person name="Bowler C."/>
            <person name="Brownlee C."/>
            <person name="Cock J.M."/>
            <person name="Elias M."/>
            <person name="Gladyshev V.N."/>
            <person name="Groth M."/>
            <person name="Guda C."/>
            <person name="Hadaegh A."/>
            <person name="Iglesias-Rodriguez M.D."/>
            <person name="Jenkins J."/>
            <person name="Jones B.M."/>
            <person name="Lawson T."/>
            <person name="Leese F."/>
            <person name="Lindquist E."/>
            <person name="Lobanov A."/>
            <person name="Lomsadze A."/>
            <person name="Malik S.B."/>
            <person name="Marsh M.E."/>
            <person name="Mackinder L."/>
            <person name="Mock T."/>
            <person name="Mueller-Roeber B."/>
            <person name="Pagarete A."/>
            <person name="Parker M."/>
            <person name="Probert I."/>
            <person name="Quesneville H."/>
            <person name="Raines C."/>
            <person name="Rensing S.A."/>
            <person name="Riano-Pachon D.M."/>
            <person name="Richier S."/>
            <person name="Rokitta S."/>
            <person name="Shiraiwa Y."/>
            <person name="Soanes D.M."/>
            <person name="van der Giezen M."/>
            <person name="Wahlund T.M."/>
            <person name="Williams B."/>
            <person name="Wilson W."/>
            <person name="Wolfe G."/>
            <person name="Wurch L.L."/>
        </authorList>
    </citation>
    <scope>NUCLEOTIDE SEQUENCE</scope>
</reference>
<dbReference type="HOGENOM" id="CLU_2927436_0_0_1"/>
<dbReference type="KEGG" id="ehx:EMIHUDRAFT_351105"/>
<evidence type="ECO:0000256" key="1">
    <source>
        <dbReference type="SAM" id="MobiDB-lite"/>
    </source>
</evidence>
<name>A0A0D3I2D9_EMIH1</name>
<dbReference type="Proteomes" id="UP000013827">
    <property type="component" value="Unassembled WGS sequence"/>
</dbReference>